<keyword evidence="5" id="KW-0597">Phosphoprotein</keyword>
<dbReference type="Ensembl" id="ENSCPBT00000042063.1">
    <property type="protein sequence ID" value="ENSCPBP00000035865.1"/>
    <property type="gene ID" value="ENSCPBG00000024928.1"/>
</dbReference>
<evidence type="ECO:0000256" key="6">
    <source>
        <dbReference type="ARBA" id="ARBA00022737"/>
    </source>
</evidence>
<keyword evidence="7" id="KW-0472">Membrane</keyword>
<evidence type="ECO:0000256" key="2">
    <source>
        <dbReference type="ARBA" id="ARBA00004236"/>
    </source>
</evidence>
<dbReference type="AlphaFoldDB" id="A0A8C3IMF6"/>
<feature type="domain" description="RabBD" evidence="10">
    <location>
        <begin position="33"/>
        <end position="89"/>
    </location>
</feature>
<evidence type="ECO:0000256" key="5">
    <source>
        <dbReference type="ARBA" id="ARBA00022553"/>
    </source>
</evidence>
<reference evidence="11" key="2">
    <citation type="submission" date="2025-09" db="UniProtKB">
        <authorList>
            <consortium name="Ensembl"/>
        </authorList>
    </citation>
    <scope>IDENTIFICATION</scope>
</reference>
<keyword evidence="6" id="KW-0677">Repeat</keyword>
<reference evidence="11" key="1">
    <citation type="submission" date="2025-08" db="UniProtKB">
        <authorList>
            <consortium name="Ensembl"/>
        </authorList>
    </citation>
    <scope>IDENTIFICATION</scope>
</reference>
<dbReference type="GO" id="GO:0005886">
    <property type="term" value="C:plasma membrane"/>
    <property type="evidence" value="ECO:0007669"/>
    <property type="project" value="UniProtKB-SubCell"/>
</dbReference>
<dbReference type="SMART" id="SM00239">
    <property type="entry name" value="C2"/>
    <property type="match status" value="2"/>
</dbReference>
<keyword evidence="4" id="KW-0268">Exocytosis</keyword>
<keyword evidence="12" id="KW-1185">Reference proteome</keyword>
<evidence type="ECO:0000256" key="1">
    <source>
        <dbReference type="ARBA" id="ARBA00004184"/>
    </source>
</evidence>
<evidence type="ECO:0000256" key="4">
    <source>
        <dbReference type="ARBA" id="ARBA00022483"/>
    </source>
</evidence>
<feature type="compositionally biased region" description="Polar residues" evidence="8">
    <location>
        <begin position="184"/>
        <end position="200"/>
    </location>
</feature>
<dbReference type="PROSITE" id="PS50916">
    <property type="entry name" value="RABBD"/>
    <property type="match status" value="1"/>
</dbReference>
<dbReference type="FunFam" id="2.60.40.150:FF:000108">
    <property type="entry name" value="Synaptotagmin like 1"/>
    <property type="match status" value="1"/>
</dbReference>
<dbReference type="InterPro" id="IPR043567">
    <property type="entry name" value="SYTL1-5_C2B"/>
</dbReference>
<keyword evidence="3" id="KW-1003">Cell membrane</keyword>
<dbReference type="SUPFAM" id="SSF49562">
    <property type="entry name" value="C2 domain (Calcium/lipid-binding domain, CaLB)"/>
    <property type="match status" value="2"/>
</dbReference>
<dbReference type="Gene3D" id="6.10.250.3000">
    <property type="match status" value="1"/>
</dbReference>
<proteinExistence type="predicted"/>
<protein>
    <submittedName>
        <fullName evidence="11">Synaptotagmin like 1</fullName>
    </submittedName>
</protein>
<evidence type="ECO:0000313" key="11">
    <source>
        <dbReference type="Ensembl" id="ENSCPBP00000035865.1"/>
    </source>
</evidence>
<dbReference type="PANTHER" id="PTHR45716">
    <property type="entry name" value="BITESIZE, ISOFORM I"/>
    <property type="match status" value="1"/>
</dbReference>
<dbReference type="InterPro" id="IPR035892">
    <property type="entry name" value="C2_domain_sf"/>
</dbReference>
<organism evidence="11 12">
    <name type="scientific">Chrysemys picta bellii</name>
    <name type="common">Western painted turtle</name>
    <name type="synonym">Emys bellii</name>
    <dbReference type="NCBI Taxonomy" id="8478"/>
    <lineage>
        <taxon>Eukaryota</taxon>
        <taxon>Metazoa</taxon>
        <taxon>Chordata</taxon>
        <taxon>Craniata</taxon>
        <taxon>Vertebrata</taxon>
        <taxon>Euteleostomi</taxon>
        <taxon>Archelosauria</taxon>
        <taxon>Testudinata</taxon>
        <taxon>Testudines</taxon>
        <taxon>Cryptodira</taxon>
        <taxon>Durocryptodira</taxon>
        <taxon>Testudinoidea</taxon>
        <taxon>Emydidae</taxon>
        <taxon>Chrysemys</taxon>
    </lineage>
</organism>
<dbReference type="Pfam" id="PF00168">
    <property type="entry name" value="C2"/>
    <property type="match status" value="2"/>
</dbReference>
<sequence length="481" mass="53505">PGPRPFPSPQEGIWGCPHLLPGTMAQDIDTDALLDLSFLTEEEQEAIVEVLSRDSRLRVLEEGRISKLRESVSDPNQLKVLTGDWFCDVRSKRHRHNHFGSDLVRASIRRKKKPKGKSWARPAWGSVRGGRLHWLGHFPVLALVPGIGWSREDWGWWGRGACPAHISLEAGLLCVPQSNGAFQNGQEASTTSPPKSNSADPVNKLMSSSVSSLSSSTLSGSMMSLYSDSDVGNVEVRGCVQFALQYEAKKKELQIRVIQCRDLAEAKKQRSDPYVKSYLLPDKSNQGKRKTAVKKRSLDPIFNETLKLRVLPDVLGSRGKLLFALKFIPVGTEGAGLPPTGELHIWVKAAQSLMPIRSGTVDSFVQCYVLPDDSKTSCQKTRVVKRSLSPMFNHTMVYDGFQAKDLSEACAEFTVWEHETFSKQQLGGIRLSLGTGSSYGLPVAWMDSTEEERQVWESLLAEPRQWVEALLPLRTNLTPRT</sequence>
<accession>A0A8C3IMF6</accession>
<feature type="region of interest" description="Disordered" evidence="8">
    <location>
        <begin position="184"/>
        <end position="206"/>
    </location>
</feature>
<dbReference type="InterPro" id="IPR000008">
    <property type="entry name" value="C2_dom"/>
</dbReference>
<gene>
    <name evidence="11" type="primary">SYTL1</name>
</gene>
<evidence type="ECO:0000256" key="3">
    <source>
        <dbReference type="ARBA" id="ARBA00022475"/>
    </source>
</evidence>
<dbReference type="OMA" id="QCQGLAP"/>
<evidence type="ECO:0000256" key="8">
    <source>
        <dbReference type="SAM" id="MobiDB-lite"/>
    </source>
</evidence>
<dbReference type="GO" id="GO:0031267">
    <property type="term" value="F:small GTPase binding"/>
    <property type="evidence" value="ECO:0007669"/>
    <property type="project" value="InterPro"/>
</dbReference>
<evidence type="ECO:0000313" key="12">
    <source>
        <dbReference type="Proteomes" id="UP000694380"/>
    </source>
</evidence>
<dbReference type="GO" id="GO:0070382">
    <property type="term" value="C:exocytic vesicle"/>
    <property type="evidence" value="ECO:0007669"/>
    <property type="project" value="TreeGrafter"/>
</dbReference>
<dbReference type="Proteomes" id="UP000694380">
    <property type="component" value="Unplaced"/>
</dbReference>
<dbReference type="PANTHER" id="PTHR45716:SF3">
    <property type="entry name" value="SYNAPTOTAGMIN-LIKE PROTEIN 1"/>
    <property type="match status" value="1"/>
</dbReference>
<dbReference type="InterPro" id="IPR010911">
    <property type="entry name" value="Rab_BD"/>
</dbReference>
<comment type="subcellular location">
    <subcellularLocation>
        <location evidence="2">Cell membrane</location>
    </subcellularLocation>
    <subcellularLocation>
        <location evidence="1">Endomembrane system</location>
        <topology evidence="1">Peripheral membrane protein</topology>
    </subcellularLocation>
</comment>
<name>A0A8C3IMF6_CHRPI</name>
<feature type="domain" description="C2" evidence="9">
    <location>
        <begin position="317"/>
        <end position="446"/>
    </location>
</feature>
<dbReference type="GO" id="GO:0042043">
    <property type="term" value="F:neurexin family protein binding"/>
    <property type="evidence" value="ECO:0007669"/>
    <property type="project" value="TreeGrafter"/>
</dbReference>
<dbReference type="GO" id="GO:0006887">
    <property type="term" value="P:exocytosis"/>
    <property type="evidence" value="ECO:0007669"/>
    <property type="project" value="UniProtKB-KW"/>
</dbReference>
<evidence type="ECO:0000259" key="9">
    <source>
        <dbReference type="PROSITE" id="PS50004"/>
    </source>
</evidence>
<dbReference type="GO" id="GO:0006886">
    <property type="term" value="P:intracellular protein transport"/>
    <property type="evidence" value="ECO:0007669"/>
    <property type="project" value="InterPro"/>
</dbReference>
<dbReference type="PROSITE" id="PS50004">
    <property type="entry name" value="C2"/>
    <property type="match status" value="1"/>
</dbReference>
<evidence type="ECO:0000259" key="10">
    <source>
        <dbReference type="PROSITE" id="PS50916"/>
    </source>
</evidence>
<evidence type="ECO:0000256" key="7">
    <source>
        <dbReference type="ARBA" id="ARBA00023136"/>
    </source>
</evidence>
<dbReference type="GeneTree" id="ENSGT00940000160932"/>
<dbReference type="CDD" id="cd04020">
    <property type="entry name" value="C2B_SLP_1-2-3-4"/>
    <property type="match status" value="1"/>
</dbReference>
<dbReference type="Gene3D" id="2.60.40.150">
    <property type="entry name" value="C2 domain"/>
    <property type="match status" value="2"/>
</dbReference>